<feature type="signal peptide" evidence="7">
    <location>
        <begin position="1"/>
        <end position="27"/>
    </location>
</feature>
<dbReference type="FunFam" id="2.30.42.10:FF:000162">
    <property type="entry name" value="Tail-specific protease"/>
    <property type="match status" value="1"/>
</dbReference>
<dbReference type="Pfam" id="PF17804">
    <property type="entry name" value="TSP_NTD"/>
    <property type="match status" value="1"/>
</dbReference>
<dbReference type="Pfam" id="PF11818">
    <property type="entry name" value="DUF3340"/>
    <property type="match status" value="1"/>
</dbReference>
<dbReference type="InterPro" id="IPR001478">
    <property type="entry name" value="PDZ"/>
</dbReference>
<gene>
    <name evidence="9" type="ORF">HU752_025455</name>
</gene>
<dbReference type="RefSeq" id="WP_186682194.1">
    <property type="nucleotide sequence ID" value="NZ_CP077093.1"/>
</dbReference>
<dbReference type="FunFam" id="3.90.226.10:FF:000090">
    <property type="entry name" value="Tail-specific protease"/>
    <property type="match status" value="1"/>
</dbReference>
<feature type="compositionally biased region" description="Basic and acidic residues" evidence="6">
    <location>
        <begin position="636"/>
        <end position="654"/>
    </location>
</feature>
<dbReference type="FunFam" id="3.30.750.44:FF:000007">
    <property type="entry name" value="Periplasmic tail-specific protease"/>
    <property type="match status" value="1"/>
</dbReference>
<dbReference type="PANTHER" id="PTHR32060">
    <property type="entry name" value="TAIL-SPECIFIC PROTEASE"/>
    <property type="match status" value="1"/>
</dbReference>
<evidence type="ECO:0000313" key="10">
    <source>
        <dbReference type="Proteomes" id="UP000634530"/>
    </source>
</evidence>
<organism evidence="9 10">
    <name type="scientific">Pseudomonas vanderleydeniana</name>
    <dbReference type="NCBI Taxonomy" id="2745495"/>
    <lineage>
        <taxon>Bacteria</taxon>
        <taxon>Pseudomonadati</taxon>
        <taxon>Pseudomonadota</taxon>
        <taxon>Gammaproteobacteria</taxon>
        <taxon>Pseudomonadales</taxon>
        <taxon>Pseudomonadaceae</taxon>
        <taxon>Pseudomonas</taxon>
    </lineage>
</organism>
<feature type="compositionally biased region" description="Basic and acidic residues" evidence="6">
    <location>
        <begin position="661"/>
        <end position="670"/>
    </location>
</feature>
<dbReference type="Proteomes" id="UP000634530">
    <property type="component" value="Chromosome"/>
</dbReference>
<dbReference type="Gene3D" id="3.90.226.10">
    <property type="entry name" value="2-enoyl-CoA Hydratase, Chain A, domain 1"/>
    <property type="match status" value="1"/>
</dbReference>
<dbReference type="Gene3D" id="2.30.42.10">
    <property type="match status" value="1"/>
</dbReference>
<feature type="domain" description="PDZ" evidence="8">
    <location>
        <begin position="240"/>
        <end position="316"/>
    </location>
</feature>
<dbReference type="AlphaFoldDB" id="A0A9E6PJ93"/>
<keyword evidence="4 5" id="KW-0720">Serine protease</keyword>
<evidence type="ECO:0000256" key="3">
    <source>
        <dbReference type="ARBA" id="ARBA00022801"/>
    </source>
</evidence>
<dbReference type="PANTHER" id="PTHR32060:SF22">
    <property type="entry name" value="CARBOXYL-TERMINAL-PROCESSING PEPTIDASE 3, CHLOROPLASTIC"/>
    <property type="match status" value="1"/>
</dbReference>
<evidence type="ECO:0000313" key="9">
    <source>
        <dbReference type="EMBL" id="QXI27235.1"/>
    </source>
</evidence>
<keyword evidence="7" id="KW-0732">Signal</keyword>
<dbReference type="InterPro" id="IPR029045">
    <property type="entry name" value="ClpP/crotonase-like_dom_sf"/>
</dbReference>
<comment type="similarity">
    <text evidence="1 5">Belongs to the peptidase S41A family.</text>
</comment>
<dbReference type="GO" id="GO:0004252">
    <property type="term" value="F:serine-type endopeptidase activity"/>
    <property type="evidence" value="ECO:0007669"/>
    <property type="project" value="UniProtKB-EC"/>
</dbReference>
<dbReference type="NCBIfam" id="TIGR00225">
    <property type="entry name" value="prc"/>
    <property type="match status" value="1"/>
</dbReference>
<dbReference type="Gene3D" id="3.30.750.44">
    <property type="match status" value="1"/>
</dbReference>
<evidence type="ECO:0000256" key="2">
    <source>
        <dbReference type="ARBA" id="ARBA00022670"/>
    </source>
</evidence>
<evidence type="ECO:0000256" key="1">
    <source>
        <dbReference type="ARBA" id="ARBA00009179"/>
    </source>
</evidence>
<dbReference type="CDD" id="cd06782">
    <property type="entry name" value="cpPDZ_CPP-like"/>
    <property type="match status" value="1"/>
</dbReference>
<evidence type="ECO:0000256" key="6">
    <source>
        <dbReference type="SAM" id="MobiDB-lite"/>
    </source>
</evidence>
<keyword evidence="3 5" id="KW-0378">Hydrolase</keyword>
<dbReference type="Pfam" id="PF00595">
    <property type="entry name" value="PDZ"/>
    <property type="match status" value="1"/>
</dbReference>
<dbReference type="GO" id="GO:0007165">
    <property type="term" value="P:signal transduction"/>
    <property type="evidence" value="ECO:0007669"/>
    <property type="project" value="TreeGrafter"/>
</dbReference>
<keyword evidence="2 5" id="KW-0645">Protease</keyword>
<evidence type="ECO:0000256" key="5">
    <source>
        <dbReference type="RuleBase" id="RU004404"/>
    </source>
</evidence>
<accession>A0A9E6PJ93</accession>
<name>A0A9E6PJ93_9PSED</name>
<proteinExistence type="inferred from homology"/>
<dbReference type="InterPro" id="IPR020992">
    <property type="entry name" value="Tail_Prtase_C"/>
</dbReference>
<feature type="chain" id="PRO_5039090530" evidence="7">
    <location>
        <begin position="28"/>
        <end position="694"/>
    </location>
</feature>
<sequence>MKHLFPGTALALFIGLGVSTFSGNTFAANSWDNLQPDRDEVIASLNVVELLKRHHYSKPPLDNARSVIIYDSYIKLLDPSRSYFLASDIAEFDKWKTQFGDFLKSGDLNAGFTIYKRYLDRVKGRLDFALAELNKGVDKIDFTTRETLLIDRKDAPWLKSTAELDDLWRKRVKDEVLRLKIAGKEPKAIQELLVKRYKNQLARLDQTRAEDIFQAYINTFAMSYDPHTNYLSPDSAENFDINMSLSLEGIGAVLQSDNDQVKVVRLVPSGPADKTKQVAPSDKIIGVAQGDKEMVDVVGWRLDEVVKLIRGPKGSVVRLEVIPASNAPNDQTSKIVSITRESVKLEDQAASKSILHLKQDGKDYKLGVIDIPAFYLDFKAFRAGDPNYKSTTRDVKKLLGELQKEGVDGVVIDLRNNGGGSLQEATELTSLFIDKGPTVLVRNADGKVDVLEDENPGAFYKGPMALLVNRLSASASEIFAGAMQDYHRALIIGGQTFGKGTVQTIQPLNHGELKLTLAKFYRVSGQSTQHQGVLPDVDFPSIIDTKEIGESALPEAMPWDTIRPSIKPAVDPFKPFLAQLKADHEARAAKDAEFIFIRDKLALAEKLLKEKTVSLNEAERRAQRADIDAKQLAMENARRKAKGEDALKELKKEDEDALPPDPDKKTKPEDDAYLSETGRILLDYLRLNTAVAKH</sequence>
<dbReference type="PROSITE" id="PS50106">
    <property type="entry name" value="PDZ"/>
    <property type="match status" value="1"/>
</dbReference>
<dbReference type="SMART" id="SM00245">
    <property type="entry name" value="TSPc"/>
    <property type="match status" value="1"/>
</dbReference>
<dbReference type="GO" id="GO:0006508">
    <property type="term" value="P:proteolysis"/>
    <property type="evidence" value="ECO:0007669"/>
    <property type="project" value="UniProtKB-KW"/>
</dbReference>
<protein>
    <submittedName>
        <fullName evidence="9">Carboxy terminal-processing peptidase</fullName>
        <ecNumber evidence="9">3.4.21.102</ecNumber>
    </submittedName>
</protein>
<dbReference type="SMART" id="SM00228">
    <property type="entry name" value="PDZ"/>
    <property type="match status" value="1"/>
</dbReference>
<feature type="region of interest" description="Disordered" evidence="6">
    <location>
        <begin position="636"/>
        <end position="672"/>
    </location>
</feature>
<dbReference type="EC" id="3.4.21.102" evidence="9"/>
<dbReference type="GO" id="GO:0030288">
    <property type="term" value="C:outer membrane-bounded periplasmic space"/>
    <property type="evidence" value="ECO:0007669"/>
    <property type="project" value="TreeGrafter"/>
</dbReference>
<reference evidence="9 10" key="1">
    <citation type="journal article" date="2020" name="Microorganisms">
        <title>Reliable Identification of Environmental Pseudomonas Isolates Using the rpoD Gene.</title>
        <authorList>
            <consortium name="The Broad Institute Genome Sequencing Platform"/>
            <person name="Girard L."/>
            <person name="Lood C."/>
            <person name="Rokni-Zadeh H."/>
            <person name="van Noort V."/>
            <person name="Lavigne R."/>
            <person name="De Mot R."/>
        </authorList>
    </citation>
    <scope>NUCLEOTIDE SEQUENCE [LARGE SCALE GENOMIC DNA]</scope>
    <source>
        <strain evidence="9 10">RW8P3</strain>
    </source>
</reference>
<keyword evidence="10" id="KW-1185">Reference proteome</keyword>
<evidence type="ECO:0000259" key="8">
    <source>
        <dbReference type="PROSITE" id="PS50106"/>
    </source>
</evidence>
<evidence type="ECO:0000256" key="7">
    <source>
        <dbReference type="SAM" id="SignalP"/>
    </source>
</evidence>
<dbReference type="InterPro" id="IPR036034">
    <property type="entry name" value="PDZ_sf"/>
</dbReference>
<dbReference type="SUPFAM" id="SSF52096">
    <property type="entry name" value="ClpP/crotonase"/>
    <property type="match status" value="1"/>
</dbReference>
<dbReference type="InterPro" id="IPR004447">
    <property type="entry name" value="Peptidase_S41A"/>
</dbReference>
<dbReference type="Pfam" id="PF03572">
    <property type="entry name" value="Peptidase_S41"/>
    <property type="match status" value="1"/>
</dbReference>
<reference evidence="9 10" key="2">
    <citation type="journal article" date="2021" name="Microorganisms">
        <title>The Ever-Expanding Pseudomonas Genus: Description of 43 New Species and Partition of the Pseudomonas putida Group.</title>
        <authorList>
            <person name="Girard L."/>
            <person name="Lood C."/>
            <person name="Hofte M."/>
            <person name="Vandamme P."/>
            <person name="Rokni-Zadeh H."/>
            <person name="van Noort V."/>
            <person name="Lavigne R."/>
            <person name="De Mot R."/>
        </authorList>
    </citation>
    <scope>NUCLEOTIDE SEQUENCE [LARGE SCALE GENOMIC DNA]</scope>
    <source>
        <strain evidence="9 10">RW8P3</strain>
    </source>
</reference>
<dbReference type="EMBL" id="CP077093">
    <property type="protein sequence ID" value="QXI27235.1"/>
    <property type="molecule type" value="Genomic_DNA"/>
</dbReference>
<dbReference type="SUPFAM" id="SSF50156">
    <property type="entry name" value="PDZ domain-like"/>
    <property type="match status" value="1"/>
</dbReference>
<dbReference type="InterPro" id="IPR005151">
    <property type="entry name" value="Tail-specific_protease"/>
</dbReference>
<dbReference type="CDD" id="cd07560">
    <property type="entry name" value="Peptidase_S41_CPP"/>
    <property type="match status" value="1"/>
</dbReference>
<dbReference type="KEGG" id="pvw:HU752_025455"/>
<evidence type="ECO:0000256" key="4">
    <source>
        <dbReference type="ARBA" id="ARBA00022825"/>
    </source>
</evidence>
<dbReference type="InterPro" id="IPR040573">
    <property type="entry name" value="TSP_N"/>
</dbReference>